<organism evidence="3 4">
    <name type="scientific">Gymnopilus dilepis</name>
    <dbReference type="NCBI Taxonomy" id="231916"/>
    <lineage>
        <taxon>Eukaryota</taxon>
        <taxon>Fungi</taxon>
        <taxon>Dikarya</taxon>
        <taxon>Basidiomycota</taxon>
        <taxon>Agaricomycotina</taxon>
        <taxon>Agaricomycetes</taxon>
        <taxon>Agaricomycetidae</taxon>
        <taxon>Agaricales</taxon>
        <taxon>Agaricineae</taxon>
        <taxon>Hymenogastraceae</taxon>
        <taxon>Gymnopilus</taxon>
    </lineage>
</organism>
<name>A0A409WBG3_9AGAR</name>
<feature type="compositionally biased region" description="Polar residues" evidence="2">
    <location>
        <begin position="97"/>
        <end position="118"/>
    </location>
</feature>
<feature type="region of interest" description="Disordered" evidence="2">
    <location>
        <begin position="657"/>
        <end position="692"/>
    </location>
</feature>
<keyword evidence="4" id="KW-1185">Reference proteome</keyword>
<accession>A0A409WBG3</accession>
<dbReference type="EMBL" id="NHYE01005221">
    <property type="protein sequence ID" value="PPQ75852.1"/>
    <property type="molecule type" value="Genomic_DNA"/>
</dbReference>
<proteinExistence type="predicted"/>
<dbReference type="OrthoDB" id="3070190at2759"/>
<keyword evidence="1" id="KW-0175">Coiled coil</keyword>
<dbReference type="AlphaFoldDB" id="A0A409WBG3"/>
<evidence type="ECO:0000313" key="4">
    <source>
        <dbReference type="Proteomes" id="UP000284706"/>
    </source>
</evidence>
<sequence length="717" mass="81106">MQGFHNFLWPPEPQATLQIVQHTNGSDSELDDQRQVEHLINPSDFDMHSSLPDQSSTTTPRQGPTLNPPPAITINDNPLPTMSSMPGHYQQRERTPSPASVRSRGNSRSPLGSKRSSPQPSPERGRRGDYAQSESASSKIRLVSVSDPQQATLMEELKLHLLNSNKVLESLKQEIAGLKESTAAAREKAENAEKVALEAEKVLQADRLQAEQRLRKIHDDVRTETAKQIDEAERRAEVRLKTTKNMEQGVRPQQLNATPVDEMIVDQGASQDGQPPSNDKGKNLGVENIFIPMEQLLTAQKSAPPRFPEPAREANQSLSSPSVPKPLTFKRPKSSGRPMTADPLNNCNDGDDEGSDISSVSDDDQEAPQLISSLNGEEMLKLLLNKIGLDARSVDPVNKSERRRANRDFKAPAKKSVKQRGKQNLMNWLRRHLHILLDIKKSRDILNFASEIYSSDSPLQRHMNQWEKTKEGEAPILKPMKINWNNFDGPWNVHLCELFVRHCVTQGLESGNSSEEMQEFVAAYFWDRLERLRTIVKKGRPKVNETLEQTSTRRGEQHLQALSIARRNSRRNQKHHERIDICLENLPENIERITGDAQRDWKTKYDVVMALGPEGMSSDETDGSDPDTYRVRTLPWRNKSLVQTMVSIDDAKNITNGYGNIRPGNRPRIRQRKKNATTSARRAPTGKPKDLYEPDWYKALTVTKKRTLKAKSALDWE</sequence>
<comment type="caution">
    <text evidence="3">The sequence shown here is derived from an EMBL/GenBank/DDBJ whole genome shotgun (WGS) entry which is preliminary data.</text>
</comment>
<evidence type="ECO:0000256" key="1">
    <source>
        <dbReference type="SAM" id="Coils"/>
    </source>
</evidence>
<gene>
    <name evidence="3" type="ORF">CVT26_001351</name>
</gene>
<reference evidence="3 4" key="1">
    <citation type="journal article" date="2018" name="Evol. Lett.">
        <title>Horizontal gene cluster transfer increased hallucinogenic mushroom diversity.</title>
        <authorList>
            <person name="Reynolds H.T."/>
            <person name="Vijayakumar V."/>
            <person name="Gluck-Thaler E."/>
            <person name="Korotkin H.B."/>
            <person name="Matheny P.B."/>
            <person name="Slot J.C."/>
        </authorList>
    </citation>
    <scope>NUCLEOTIDE SEQUENCE [LARGE SCALE GENOMIC DNA]</scope>
    <source>
        <strain evidence="3 4">SRW20</strain>
    </source>
</reference>
<evidence type="ECO:0000256" key="2">
    <source>
        <dbReference type="SAM" id="MobiDB-lite"/>
    </source>
</evidence>
<feature type="region of interest" description="Disordered" evidence="2">
    <location>
        <begin position="300"/>
        <end position="366"/>
    </location>
</feature>
<protein>
    <submittedName>
        <fullName evidence="3">Uncharacterized protein</fullName>
    </submittedName>
</protein>
<feature type="coiled-coil region" evidence="1">
    <location>
        <begin position="154"/>
        <end position="195"/>
    </location>
</feature>
<feature type="region of interest" description="Disordered" evidence="2">
    <location>
        <begin position="397"/>
        <end position="417"/>
    </location>
</feature>
<feature type="compositionally biased region" description="Polar residues" evidence="2">
    <location>
        <begin position="51"/>
        <end position="65"/>
    </location>
</feature>
<dbReference type="Proteomes" id="UP000284706">
    <property type="component" value="Unassembled WGS sequence"/>
</dbReference>
<feature type="compositionally biased region" description="Basic residues" evidence="2">
    <location>
        <begin position="665"/>
        <end position="675"/>
    </location>
</feature>
<evidence type="ECO:0000313" key="3">
    <source>
        <dbReference type="EMBL" id="PPQ75852.1"/>
    </source>
</evidence>
<dbReference type="InParanoid" id="A0A409WBG3"/>
<dbReference type="STRING" id="231916.A0A409WBG3"/>
<feature type="compositionally biased region" description="Polar residues" evidence="2">
    <location>
        <begin position="74"/>
        <end position="84"/>
    </location>
</feature>
<feature type="region of interest" description="Disordered" evidence="2">
    <location>
        <begin position="23"/>
        <end position="143"/>
    </location>
</feature>
<feature type="compositionally biased region" description="Acidic residues" evidence="2">
    <location>
        <begin position="349"/>
        <end position="366"/>
    </location>
</feature>